<dbReference type="Pfam" id="PF24758">
    <property type="entry name" value="LRR_At5g56370"/>
    <property type="match status" value="1"/>
</dbReference>
<dbReference type="Gramene" id="TVU37863">
    <property type="protein sequence ID" value="TVU37863"/>
    <property type="gene ID" value="EJB05_11204"/>
</dbReference>
<dbReference type="InterPro" id="IPR055312">
    <property type="entry name" value="FBL15-like"/>
</dbReference>
<proteinExistence type="predicted"/>
<organism evidence="3 4">
    <name type="scientific">Eragrostis curvula</name>
    <name type="common">weeping love grass</name>
    <dbReference type="NCBI Taxonomy" id="38414"/>
    <lineage>
        <taxon>Eukaryota</taxon>
        <taxon>Viridiplantae</taxon>
        <taxon>Streptophyta</taxon>
        <taxon>Embryophyta</taxon>
        <taxon>Tracheophyta</taxon>
        <taxon>Spermatophyta</taxon>
        <taxon>Magnoliopsida</taxon>
        <taxon>Liliopsida</taxon>
        <taxon>Poales</taxon>
        <taxon>Poaceae</taxon>
        <taxon>PACMAD clade</taxon>
        <taxon>Chloridoideae</taxon>
        <taxon>Eragrostideae</taxon>
        <taxon>Eragrostidinae</taxon>
        <taxon>Eragrostis</taxon>
    </lineage>
</organism>
<evidence type="ECO:0000313" key="3">
    <source>
        <dbReference type="EMBL" id="TVU37863.1"/>
    </source>
</evidence>
<dbReference type="SUPFAM" id="SSF81383">
    <property type="entry name" value="F-box domain"/>
    <property type="match status" value="1"/>
</dbReference>
<dbReference type="AlphaFoldDB" id="A0A5J9VNW6"/>
<feature type="compositionally biased region" description="Basic and acidic residues" evidence="1">
    <location>
        <begin position="1"/>
        <end position="10"/>
    </location>
</feature>
<dbReference type="EMBL" id="RWGY01000007">
    <property type="protein sequence ID" value="TVU37863.1"/>
    <property type="molecule type" value="Genomic_DNA"/>
</dbReference>
<dbReference type="PANTHER" id="PTHR34709:SF44">
    <property type="entry name" value="FBD DOMAIN-CONTAINING PROTEIN"/>
    <property type="match status" value="1"/>
</dbReference>
<protein>
    <recommendedName>
        <fullName evidence="2">F-box/LRR-repeat protein 15/At3g58940/PEG3-like LRR domain-containing protein</fullName>
    </recommendedName>
</protein>
<feature type="domain" description="F-box/LRR-repeat protein 15/At3g58940/PEG3-like LRR" evidence="2">
    <location>
        <begin position="123"/>
        <end position="253"/>
    </location>
</feature>
<comment type="caution">
    <text evidence="3">The sequence shown here is derived from an EMBL/GenBank/DDBJ whole genome shotgun (WGS) entry which is preliminary data.</text>
</comment>
<evidence type="ECO:0000259" key="2">
    <source>
        <dbReference type="Pfam" id="PF24758"/>
    </source>
</evidence>
<name>A0A5J9VNW6_9POAL</name>
<dbReference type="InterPro" id="IPR055411">
    <property type="entry name" value="LRR_FXL15/At3g58940/PEG3-like"/>
</dbReference>
<sequence>MELRPRRRLDPPPPRRARRRRDHGADGYGVDRISSLLDDLLILVLTRLRCVRTAARTSVLSRRWRGLWRLRPELHSNTSIVSSSALEAALAQVAVRKFSLLQIGPKYSHVLSMFSAAGVASLLRNAARLNPVELRVVIIDSDVKDRDIAVELPYFVRATSIYLDVRRLTLTLPAQGGEFPALERLTIVNYNVINIAALISRCPRLSVLELLQCQDGSPIVVHSTTIEEIILGNGGTEVRSIDIVAPVLKKFRLSTIVAVIMIDEIWWLHYLELRKESGGLVLCLHIGIHEYPSPDKQKLQQMFQFPKFSALELDLKTCGHVYGAMVINLLSSCNGIQRLKLATEQHGRMGKACTPDCPCDRSQNWRSQNSLMDLEEIEIENFKGSAHEVDFIKLLFSCSPLTKVVLRLDPNASTRTKTLREIYNYLKANPSVDYHIYRKCGKEFVHAVAELEALGRGGL</sequence>
<feature type="region of interest" description="Disordered" evidence="1">
    <location>
        <begin position="1"/>
        <end position="24"/>
    </location>
</feature>
<dbReference type="SUPFAM" id="SSF52047">
    <property type="entry name" value="RNI-like"/>
    <property type="match status" value="1"/>
</dbReference>
<reference evidence="3 4" key="1">
    <citation type="journal article" date="2019" name="Sci. Rep.">
        <title>A high-quality genome of Eragrostis curvula grass provides insights into Poaceae evolution and supports new strategies to enhance forage quality.</title>
        <authorList>
            <person name="Carballo J."/>
            <person name="Santos B.A.C.M."/>
            <person name="Zappacosta D."/>
            <person name="Garbus I."/>
            <person name="Selva J.P."/>
            <person name="Gallo C.A."/>
            <person name="Diaz A."/>
            <person name="Albertini E."/>
            <person name="Caccamo M."/>
            <person name="Echenique V."/>
        </authorList>
    </citation>
    <scope>NUCLEOTIDE SEQUENCE [LARGE SCALE GENOMIC DNA]</scope>
    <source>
        <strain evidence="4">cv. Victoria</strain>
        <tissue evidence="3">Leaf</tissue>
    </source>
</reference>
<dbReference type="OrthoDB" id="671901at2759"/>
<dbReference type="Proteomes" id="UP000324897">
    <property type="component" value="Chromosome 4"/>
</dbReference>
<gene>
    <name evidence="3" type="ORF">EJB05_11204</name>
</gene>
<keyword evidence="4" id="KW-1185">Reference proteome</keyword>
<accession>A0A5J9VNW6</accession>
<evidence type="ECO:0000256" key="1">
    <source>
        <dbReference type="SAM" id="MobiDB-lite"/>
    </source>
</evidence>
<evidence type="ECO:0000313" key="4">
    <source>
        <dbReference type="Proteomes" id="UP000324897"/>
    </source>
</evidence>
<dbReference type="PANTHER" id="PTHR34709">
    <property type="entry name" value="OS10G0396666 PROTEIN"/>
    <property type="match status" value="1"/>
</dbReference>
<dbReference type="InterPro" id="IPR036047">
    <property type="entry name" value="F-box-like_dom_sf"/>
</dbReference>
<feature type="non-terminal residue" evidence="3">
    <location>
        <position position="1"/>
    </location>
</feature>